<evidence type="ECO:0000313" key="2">
    <source>
        <dbReference type="EMBL" id="VFJ15190.1"/>
    </source>
</evidence>
<keyword evidence="3" id="KW-1185">Reference proteome</keyword>
<proteinExistence type="predicted"/>
<accession>A0A484IG86</accession>
<gene>
    <name evidence="2" type="ORF">NFRAN_2867</name>
</gene>
<dbReference type="KEGG" id="nfn:NFRAN_2867"/>
<name>A0A484IG86_9ARCH</name>
<protein>
    <submittedName>
        <fullName evidence="2">Uncharacterized protein</fullName>
    </submittedName>
</protein>
<dbReference type="EMBL" id="LR216287">
    <property type="protein sequence ID" value="VFJ15190.1"/>
    <property type="molecule type" value="Genomic_DNA"/>
</dbReference>
<dbReference type="AlphaFoldDB" id="A0A484IG86"/>
<sequence>MLSKAEIQYLQGQKQVSKSYERKLKCLIRKKIEVLEKEIPLLSSLFAKNIKSIFSEHTSQMEWAPSTMNQEKNNILVQNSSNTKNAATDFSNAPLSDNGHNEVNFNVDCEGREGLNPSPVPQLTIEATKFSNGQMFSATKNSNLVLNQRRERDLNPRGPHGPQALWSTFPGLRPSRLGDPGF</sequence>
<organism evidence="2 3">
    <name type="scientific">Candidatus Nitrosocosmicus franklandianus</name>
    <dbReference type="NCBI Taxonomy" id="1798806"/>
    <lineage>
        <taxon>Archaea</taxon>
        <taxon>Nitrososphaerota</taxon>
        <taxon>Nitrososphaeria</taxon>
        <taxon>Nitrososphaerales</taxon>
        <taxon>Nitrososphaeraceae</taxon>
        <taxon>Candidatus Nitrosocosmicus</taxon>
    </lineage>
</organism>
<dbReference type="Proteomes" id="UP000294299">
    <property type="component" value="Chromosome NFRAN"/>
</dbReference>
<feature type="region of interest" description="Disordered" evidence="1">
    <location>
        <begin position="152"/>
        <end position="182"/>
    </location>
</feature>
<evidence type="ECO:0000256" key="1">
    <source>
        <dbReference type="SAM" id="MobiDB-lite"/>
    </source>
</evidence>
<reference evidence="2 3" key="1">
    <citation type="submission" date="2019-02" db="EMBL/GenBank/DDBJ databases">
        <authorList>
            <person name="Lehtovirta-Morley E L."/>
        </authorList>
    </citation>
    <scope>NUCLEOTIDE SEQUENCE [LARGE SCALE GENOMIC DNA]</scope>
    <source>
        <strain evidence="2">NFRAN1</strain>
    </source>
</reference>
<evidence type="ECO:0000313" key="3">
    <source>
        <dbReference type="Proteomes" id="UP000294299"/>
    </source>
</evidence>